<dbReference type="SUPFAM" id="SSF55486">
    <property type="entry name" value="Metalloproteases ('zincins'), catalytic domain"/>
    <property type="match status" value="1"/>
</dbReference>
<comment type="caution">
    <text evidence="3">The sequence shown here is derived from an EMBL/GenBank/DDBJ whole genome shotgun (WGS) entry which is preliminary data.</text>
</comment>
<feature type="region of interest" description="Disordered" evidence="1">
    <location>
        <begin position="242"/>
        <end position="262"/>
    </location>
</feature>
<evidence type="ECO:0000313" key="3">
    <source>
        <dbReference type="EMBL" id="EHK67161.1"/>
    </source>
</evidence>
<organism evidence="3 4">
    <name type="scientific">Achromobacter arsenitoxydans SY8</name>
    <dbReference type="NCBI Taxonomy" id="477184"/>
    <lineage>
        <taxon>Bacteria</taxon>
        <taxon>Pseudomonadati</taxon>
        <taxon>Pseudomonadota</taxon>
        <taxon>Betaproteobacteria</taxon>
        <taxon>Burkholderiales</taxon>
        <taxon>Alcaligenaceae</taxon>
        <taxon>Achromobacter</taxon>
    </lineage>
</organism>
<reference evidence="3 4" key="1">
    <citation type="journal article" date="2012" name="J. Bacteriol.">
        <title>Genome sequence of the highly efficient arsenite-oxidizing bacterium Achromobacter arsenitoxydans SY8.</title>
        <authorList>
            <person name="Li X."/>
            <person name="Hu Y."/>
            <person name="Gong J."/>
            <person name="Lin Y."/>
            <person name="Johnstone L."/>
            <person name="Rensing C."/>
            <person name="Wang G."/>
        </authorList>
    </citation>
    <scope>NUCLEOTIDE SEQUENCE [LARGE SCALE GENOMIC DNA]</scope>
    <source>
        <strain evidence="3 4">SY8</strain>
    </source>
</reference>
<dbReference type="PATRIC" id="fig|477184.5.peg.1235"/>
<protein>
    <submittedName>
        <fullName evidence="3">Rhs element Vgr family protein 2</fullName>
    </submittedName>
</protein>
<name>H0F3A7_9BURK</name>
<dbReference type="eggNOG" id="COG4253">
    <property type="taxonomic scope" value="Bacteria"/>
</dbReference>
<dbReference type="EMBL" id="AGUF01000029">
    <property type="protein sequence ID" value="EHK67161.1"/>
    <property type="molecule type" value="Genomic_DNA"/>
</dbReference>
<dbReference type="AlphaFoldDB" id="H0F3A7"/>
<feature type="signal peptide" evidence="2">
    <location>
        <begin position="1"/>
        <end position="17"/>
    </location>
</feature>
<keyword evidence="4" id="KW-1185">Reference proteome</keyword>
<feature type="non-terminal residue" evidence="3">
    <location>
        <position position="1"/>
    </location>
</feature>
<evidence type="ECO:0000256" key="2">
    <source>
        <dbReference type="SAM" id="SignalP"/>
    </source>
</evidence>
<gene>
    <name evidence="3" type="ORF">KYC_06235</name>
</gene>
<accession>H0F3A7</accession>
<dbReference type="RefSeq" id="WP_008159990.1">
    <property type="nucleotide sequence ID" value="NZ_AGUF01000029.1"/>
</dbReference>
<evidence type="ECO:0000313" key="4">
    <source>
        <dbReference type="Proteomes" id="UP000003113"/>
    </source>
</evidence>
<evidence type="ECO:0000256" key="1">
    <source>
        <dbReference type="SAM" id="MobiDB-lite"/>
    </source>
</evidence>
<keyword evidence="2" id="KW-0732">Signal</keyword>
<sequence length="632" mass="67517">AVAAGGGLATFAQQASAASTAMAGVSSAAAGGVSASVGAAIVPVMTQALNAAGDRAAALSSAVDTLFTLPDVKQANIPSVAGAILSMPGLSTSSVPGVIGAILQSPTLATETLPKVAEVLMKIPGVAESPLPQIARDVLDTIGLGPVARTQGTNLPGDAPSAGDSGRVVPGVSTYRGRQDGARLQYVNLEQVDERWNDGNALTTTERQTRRPRIHVEFNRPGAHRFTITVKADPGNIAYSSRERGRRASYQEPHANPRSYVTDADGTRIVDDIDLPAAGRNVYLFEVRDERGQLIKTERVETARRLYIQEVMCMSARPAGHLADVTPVTAEFALHGIDMIQLPRLQFRGRSAVDAADNVDAQQAIMDAVRRVYVSSPGKQREPYTLVVCHVDRLAAPGTSGDMRLPVPAGPGGRVMTVPIVNDDRTLASLWYEFDDSDDWLVHARYIYTDASGAERSIPIPRHLMTPVRESSGAVFSVTVDLTQISSTPLRGVLNIQFNTVAASYAGLAITGTNLLFVSTLDPYEPNSQAYLTETLAHEMGHLLGMVPSGPDWPGLRNEDPSADDSKLDPPQHFYYNMGGHCYFGLPNQNGQYSDEIGQCVMYGITCANIHFCPSCSKAVRKVDCSEGWTSF</sequence>
<feature type="chain" id="PRO_5003532830" evidence="2">
    <location>
        <begin position="18"/>
        <end position="632"/>
    </location>
</feature>
<proteinExistence type="predicted"/>
<dbReference type="Proteomes" id="UP000003113">
    <property type="component" value="Unassembled WGS sequence"/>
</dbReference>